<sequence length="1011" mass="106449">MNIDLSFFRYIKRIVYLFILLIFSVGYSQCPQSIVFPNSQTDAVAHINSSNYKLGNSVLSLSHQRYGSAGTYTVDIANNHQDAFGIRTQIGSNSSTLNNRVENQLSFSSPVYNLTFDVNDVDDLDVIIIEAYDQNNAIIPMSASRYTLYTGTFVTYNSTNKTFTASSSGSNKNDTEARVSFNFNGLYVSKFIMKYYDGDSDGSVTIANLQSPSLCANADAYTGTSGTAFTTTSVLANDSHLGVAANITNVTVSAVGVLPAGFTLNSNGTITVANTVVGGTYVINYRICSTIQPTNCATSTATITIADNPCGKTDSDGDGVFDSCDLDDDNDGILDTAECAATAGTMVSWFNGNTPQGNFGATLASPYTTTDFTAASIASTDIGSGVTVGWIGSPQYYQTISNVNATTEAEAITNNEYMQYRITVGNSPFVLTQLGWYVIPSSVDGTQYTFSVRMSDNNFSSNRSILGGTSYVPAGGANATANVVSGPIYLDANKTYTFRIYFYNPGGGSSANFGYDDFRLIGYKDCDTDGDFIPNRIDLDSDGDTCPDVIEGGATFLPGATYITGNRINTAVNTSGVPAVPTSTPAVIGYTQAAGQTVNQSQTINPTVVAGTASSNQLISSGDTPSTLSLTGYTGITIQWQVSTDNISFTNITGETAATYSPGALTATTYYRAVVGSAGGCTAISNVVTITVCASGTAAPIINDATNYIAINSAYSIPCGSTTADLSGLTASNKPAPASVILTWHSASPATTANRINPVTAVTGATRKIYAAFYDTTNNCFSGTKEITLYAPICAVDDNYVATPIISGVGGTLPSVLGNDTYNGSIISTLPTGTVNLGYSSWNITYITLNPDGTVEVLPGTPPGTYTYTYEICDNDPDAVVNSSCRYATVTVKVVGNPVCYEDPSLVNGATYPVKHGITILGRAGEDNGNWPMLRNSAYTAIESKTKGFVITRMTSDPALTSADNHISKITAPVIGMMVFDTYEDGGKGCLKINTDGTTTGWKCFNKQSCP</sequence>
<organism evidence="1 2">
    <name type="scientific">Cloacibacterium rupense</name>
    <dbReference type="NCBI Taxonomy" id="517423"/>
    <lineage>
        <taxon>Bacteria</taxon>
        <taxon>Pseudomonadati</taxon>
        <taxon>Bacteroidota</taxon>
        <taxon>Flavobacteriia</taxon>
        <taxon>Flavobacteriales</taxon>
        <taxon>Weeksellaceae</taxon>
    </lineage>
</organism>
<dbReference type="Gene3D" id="4.10.1080.10">
    <property type="entry name" value="TSP type-3 repeat"/>
    <property type="match status" value="1"/>
</dbReference>
<evidence type="ECO:0000313" key="1">
    <source>
        <dbReference type="EMBL" id="GGP05124.1"/>
    </source>
</evidence>
<proteinExistence type="predicted"/>
<dbReference type="SUPFAM" id="SSF103647">
    <property type="entry name" value="TSP type-3 repeat"/>
    <property type="match status" value="1"/>
</dbReference>
<name>A0ABQ2NLR0_9FLAO</name>
<dbReference type="Proteomes" id="UP000620064">
    <property type="component" value="Unassembled WGS sequence"/>
</dbReference>
<dbReference type="InterPro" id="IPR028974">
    <property type="entry name" value="TSP_type-3_rpt"/>
</dbReference>
<accession>A0ABQ2NLR0</accession>
<protein>
    <submittedName>
        <fullName evidence="1">Uncharacterized protein</fullName>
    </submittedName>
</protein>
<evidence type="ECO:0000313" key="2">
    <source>
        <dbReference type="Proteomes" id="UP000620064"/>
    </source>
</evidence>
<comment type="caution">
    <text evidence="1">The sequence shown here is derived from an EMBL/GenBank/DDBJ whole genome shotgun (WGS) entry which is preliminary data.</text>
</comment>
<dbReference type="RefSeq" id="WP_188617980.1">
    <property type="nucleotide sequence ID" value="NZ_BMLV01000004.1"/>
</dbReference>
<gene>
    <name evidence="1" type="ORF">GCM10010992_20070</name>
</gene>
<dbReference type="Gene3D" id="2.60.40.2700">
    <property type="match status" value="1"/>
</dbReference>
<reference evidence="2" key="1">
    <citation type="journal article" date="2019" name="Int. J. Syst. Evol. Microbiol.">
        <title>The Global Catalogue of Microorganisms (GCM) 10K type strain sequencing project: providing services to taxonomists for standard genome sequencing and annotation.</title>
        <authorList>
            <consortium name="The Broad Institute Genomics Platform"/>
            <consortium name="The Broad Institute Genome Sequencing Center for Infectious Disease"/>
            <person name="Wu L."/>
            <person name="Ma J."/>
        </authorList>
    </citation>
    <scope>NUCLEOTIDE SEQUENCE [LARGE SCALE GENOMIC DNA]</scope>
    <source>
        <strain evidence="2">CGMCC 1.7656</strain>
    </source>
</reference>
<keyword evidence="2" id="KW-1185">Reference proteome</keyword>
<dbReference type="EMBL" id="BMLV01000004">
    <property type="protein sequence ID" value="GGP05124.1"/>
    <property type="molecule type" value="Genomic_DNA"/>
</dbReference>